<dbReference type="RefSeq" id="WP_379573599.1">
    <property type="nucleotide sequence ID" value="NZ_JBHUFV010000033.1"/>
</dbReference>
<reference evidence="3" key="1">
    <citation type="journal article" date="2019" name="Int. J. Syst. Evol. Microbiol.">
        <title>The Global Catalogue of Microorganisms (GCM) 10K type strain sequencing project: providing services to taxonomists for standard genome sequencing and annotation.</title>
        <authorList>
            <consortium name="The Broad Institute Genomics Platform"/>
            <consortium name="The Broad Institute Genome Sequencing Center for Infectious Disease"/>
            <person name="Wu L."/>
            <person name="Ma J."/>
        </authorList>
    </citation>
    <scope>NUCLEOTIDE SEQUENCE [LARGE SCALE GENOMIC DNA]</scope>
    <source>
        <strain evidence="3">ICMP 6774ER</strain>
    </source>
</reference>
<evidence type="ECO:0000313" key="3">
    <source>
        <dbReference type="Proteomes" id="UP001597368"/>
    </source>
</evidence>
<sequence length="207" mass="23481">MGWDEITSEEELRDLLGEVMPRAVTKERVSLHERDKEWLANSPFCLIATAGADGTCDVSPKGDPAGFTYVIDDTTIAIPDRPGNRRADGFHNVLVNPHVGLLFTIPGRGETLRINGRARLVKEAPFFDEMIVKGHRPRLALVVEIEQIFFHCAKAFLRSKLWEPETWNPDAMPSHATIIKSLQKVEESLEELERYYGDSYKEKLYKA</sequence>
<evidence type="ECO:0000313" key="2">
    <source>
        <dbReference type="EMBL" id="MFD1933560.1"/>
    </source>
</evidence>
<dbReference type="Pfam" id="PF01243">
    <property type="entry name" value="PNPOx_N"/>
    <property type="match status" value="1"/>
</dbReference>
<dbReference type="NCBIfam" id="TIGR04025">
    <property type="entry name" value="PPOX_FMN_DR2398"/>
    <property type="match status" value="1"/>
</dbReference>
<comment type="caution">
    <text evidence="2">The sequence shown here is derived from an EMBL/GenBank/DDBJ whole genome shotgun (WGS) entry which is preliminary data.</text>
</comment>
<dbReference type="Gene3D" id="2.30.110.10">
    <property type="entry name" value="Electron Transport, Fmn-binding Protein, Chain A"/>
    <property type="match status" value="1"/>
</dbReference>
<dbReference type="InterPro" id="IPR011576">
    <property type="entry name" value="Pyridox_Oxase_N"/>
</dbReference>
<dbReference type="InterPro" id="IPR024029">
    <property type="entry name" value="Pyridox_Oxase_FMN-dep"/>
</dbReference>
<evidence type="ECO:0000259" key="1">
    <source>
        <dbReference type="Pfam" id="PF01243"/>
    </source>
</evidence>
<proteinExistence type="predicted"/>
<gene>
    <name evidence="2" type="ORF">ACFSKW_19050</name>
</gene>
<accession>A0ABW4SVC1</accession>
<name>A0ABW4SVC1_9ACTN</name>
<dbReference type="PANTHER" id="PTHR42815:SF2">
    <property type="entry name" value="FAD-BINDING, PUTATIVE (AFU_ORTHOLOGUE AFUA_6G07600)-RELATED"/>
    <property type="match status" value="1"/>
</dbReference>
<protein>
    <submittedName>
        <fullName evidence="2">Pyridoxamine 5'-phosphate oxidase family protein</fullName>
    </submittedName>
</protein>
<dbReference type="EMBL" id="JBHUFV010000033">
    <property type="protein sequence ID" value="MFD1933560.1"/>
    <property type="molecule type" value="Genomic_DNA"/>
</dbReference>
<dbReference type="Proteomes" id="UP001597368">
    <property type="component" value="Unassembled WGS sequence"/>
</dbReference>
<dbReference type="SUPFAM" id="SSF50475">
    <property type="entry name" value="FMN-binding split barrel"/>
    <property type="match status" value="1"/>
</dbReference>
<dbReference type="InterPro" id="IPR012349">
    <property type="entry name" value="Split_barrel_FMN-bd"/>
</dbReference>
<organism evidence="2 3">
    <name type="scientific">Nonomuraea mangrovi</name>
    <dbReference type="NCBI Taxonomy" id="2316207"/>
    <lineage>
        <taxon>Bacteria</taxon>
        <taxon>Bacillati</taxon>
        <taxon>Actinomycetota</taxon>
        <taxon>Actinomycetes</taxon>
        <taxon>Streptosporangiales</taxon>
        <taxon>Streptosporangiaceae</taxon>
        <taxon>Nonomuraea</taxon>
    </lineage>
</organism>
<dbReference type="PANTHER" id="PTHR42815">
    <property type="entry name" value="FAD-BINDING, PUTATIVE (AFU_ORTHOLOGUE AFUA_6G07600)-RELATED"/>
    <property type="match status" value="1"/>
</dbReference>
<keyword evidence="3" id="KW-1185">Reference proteome</keyword>
<feature type="domain" description="Pyridoxamine 5'-phosphate oxidase N-terminal" evidence="1">
    <location>
        <begin position="32"/>
        <end position="152"/>
    </location>
</feature>